<proteinExistence type="predicted"/>
<accession>A0A5B7GHG4</accession>
<comment type="caution">
    <text evidence="1">The sequence shown here is derived from an EMBL/GenBank/DDBJ whole genome shotgun (WGS) entry which is preliminary data.</text>
</comment>
<name>A0A5B7GHG4_PORTR</name>
<evidence type="ECO:0000313" key="1">
    <source>
        <dbReference type="EMBL" id="MPC56979.1"/>
    </source>
</evidence>
<gene>
    <name evidence="1" type="ORF">E2C01_050947</name>
</gene>
<evidence type="ECO:0000313" key="2">
    <source>
        <dbReference type="Proteomes" id="UP000324222"/>
    </source>
</evidence>
<dbReference type="EMBL" id="VSRR010014404">
    <property type="protein sequence ID" value="MPC56979.1"/>
    <property type="molecule type" value="Genomic_DNA"/>
</dbReference>
<protein>
    <submittedName>
        <fullName evidence="1">Uncharacterized protein</fullName>
    </submittedName>
</protein>
<organism evidence="1 2">
    <name type="scientific">Portunus trituberculatus</name>
    <name type="common">Swimming crab</name>
    <name type="synonym">Neptunus trituberculatus</name>
    <dbReference type="NCBI Taxonomy" id="210409"/>
    <lineage>
        <taxon>Eukaryota</taxon>
        <taxon>Metazoa</taxon>
        <taxon>Ecdysozoa</taxon>
        <taxon>Arthropoda</taxon>
        <taxon>Crustacea</taxon>
        <taxon>Multicrustacea</taxon>
        <taxon>Malacostraca</taxon>
        <taxon>Eumalacostraca</taxon>
        <taxon>Eucarida</taxon>
        <taxon>Decapoda</taxon>
        <taxon>Pleocyemata</taxon>
        <taxon>Brachyura</taxon>
        <taxon>Eubrachyura</taxon>
        <taxon>Portunoidea</taxon>
        <taxon>Portunidae</taxon>
        <taxon>Portuninae</taxon>
        <taxon>Portunus</taxon>
    </lineage>
</organism>
<sequence>MWRPSGALGPSLTGRSGIRRHSDPVIGCLSLRLARERSQMSPVPDGGTPAAVQPHQVLPGCRSLHYGACAVPASTAGVLDVGPLTRCEGLEVVGYLVVPRSCVVSRAGHGPFTFPQQPRPLLAHFIERRLLWDAKVPEPSSKDRDQACAGSIARQMLHFEPPREPVGEGDIGVAVQLKQVCHHLLEWVLRGWGGRWVSAGLKGACVSHTAHWRLFCSTSGSIPGQYTDCLALRSMESLPWCPACKFARTVRLRAAGTTSRGCFSS</sequence>
<dbReference type="Proteomes" id="UP000324222">
    <property type="component" value="Unassembled WGS sequence"/>
</dbReference>
<keyword evidence="2" id="KW-1185">Reference proteome</keyword>
<reference evidence="1 2" key="1">
    <citation type="submission" date="2019-05" db="EMBL/GenBank/DDBJ databases">
        <title>Another draft genome of Portunus trituberculatus and its Hox gene families provides insights of decapod evolution.</title>
        <authorList>
            <person name="Jeong J.-H."/>
            <person name="Song I."/>
            <person name="Kim S."/>
            <person name="Choi T."/>
            <person name="Kim D."/>
            <person name="Ryu S."/>
            <person name="Kim W."/>
        </authorList>
    </citation>
    <scope>NUCLEOTIDE SEQUENCE [LARGE SCALE GENOMIC DNA]</scope>
    <source>
        <tissue evidence="1">Muscle</tissue>
    </source>
</reference>
<dbReference type="AlphaFoldDB" id="A0A5B7GHG4"/>